<reference evidence="2" key="1">
    <citation type="submission" date="2016-07" db="EMBL/GenBank/DDBJ databases">
        <title>Microvirga ossetica sp. nov. a new species of rhizobia isolated from root nodules of the legume species Vicia alpestris Steven originated from North Ossetia region in the Caucasus.</title>
        <authorList>
            <person name="Safronova V.I."/>
            <person name="Kuznetsova I.G."/>
            <person name="Sazanova A.L."/>
            <person name="Belimov A."/>
            <person name="Andronov E."/>
            <person name="Osledkin Y.S."/>
            <person name="Onishchuk O.P."/>
            <person name="Kurchak O.N."/>
            <person name="Shaposhnikov A.I."/>
            <person name="Willems A."/>
            <person name="Tikhonovich I.A."/>
        </authorList>
    </citation>
    <scope>NUCLEOTIDE SEQUENCE [LARGE SCALE GENOMIC DNA]</scope>
    <source>
        <strain evidence="2">V5/3M</strain>
        <plasmid evidence="2">unnamed4</plasmid>
    </source>
</reference>
<organism evidence="2">
    <name type="scientific">Microvirga ossetica</name>
    <dbReference type="NCBI Taxonomy" id="1882682"/>
    <lineage>
        <taxon>Bacteria</taxon>
        <taxon>Pseudomonadati</taxon>
        <taxon>Pseudomonadota</taxon>
        <taxon>Alphaproteobacteria</taxon>
        <taxon>Hyphomicrobiales</taxon>
        <taxon>Methylobacteriaceae</taxon>
        <taxon>Microvirga</taxon>
    </lineage>
</organism>
<dbReference type="EMBL" id="CP016620">
    <property type="protein sequence ID" value="ANY85241.1"/>
    <property type="molecule type" value="Genomic_DNA"/>
</dbReference>
<evidence type="ECO:0000313" key="2">
    <source>
        <dbReference type="EMBL" id="ANY85241.1"/>
    </source>
</evidence>
<keyword evidence="2" id="KW-0614">Plasmid</keyword>
<name>A0A1B2EZ44_9HYPH</name>
<proteinExistence type="predicted"/>
<geneLocation type="plasmid" evidence="2">
    <name>unnamed4</name>
</geneLocation>
<dbReference type="Pfam" id="PF06114">
    <property type="entry name" value="Peptidase_M78"/>
    <property type="match status" value="1"/>
</dbReference>
<feature type="domain" description="IrrE N-terminal-like" evidence="1">
    <location>
        <begin position="83"/>
        <end position="164"/>
    </location>
</feature>
<accession>A0A1B2EZ44</accession>
<dbReference type="AlphaFoldDB" id="A0A1B2EZ44"/>
<protein>
    <recommendedName>
        <fullName evidence="1">IrrE N-terminal-like domain-containing protein</fullName>
    </recommendedName>
</protein>
<evidence type="ECO:0000259" key="1">
    <source>
        <dbReference type="Pfam" id="PF06114"/>
    </source>
</evidence>
<sequence length="206" mass="23810">MLRHVTDEEIEQRVRVLRQEIDLQNQIRPDMMTVIERLTKIFRHFAYQQVPDSEMPDAEAQWDARKGVLHMRESVVGAIQRGEPRARMAIANEIGHFAMRHAGVRSRSTIQATTGKRLLEAKKEESEARRFAAMFLAPNYLLSSTDTVEDIVDRFGMSFEAAMIRKGEFDAFQRRASGHRRELPSVVVDYLKDAQRRGAKLRTELN</sequence>
<dbReference type="InterPro" id="IPR010359">
    <property type="entry name" value="IrrE_HExxH"/>
</dbReference>
<gene>
    <name evidence="2" type="ORF">BB934_44500</name>
</gene>
<dbReference type="KEGG" id="moc:BB934_44500"/>